<organism evidence="3 4">
    <name type="scientific">Emericella nidulans (strain FGSC A4 / ATCC 38163 / CBS 112.46 / NRRL 194 / M139)</name>
    <name type="common">Aspergillus nidulans</name>
    <dbReference type="NCBI Taxonomy" id="227321"/>
    <lineage>
        <taxon>Eukaryota</taxon>
        <taxon>Fungi</taxon>
        <taxon>Dikarya</taxon>
        <taxon>Ascomycota</taxon>
        <taxon>Pezizomycotina</taxon>
        <taxon>Eurotiomycetes</taxon>
        <taxon>Eurotiomycetidae</taxon>
        <taxon>Eurotiales</taxon>
        <taxon>Aspergillaceae</taxon>
        <taxon>Aspergillus</taxon>
        <taxon>Aspergillus subgen. Nidulantes</taxon>
    </lineage>
</organism>
<gene>
    <name evidence="3" type="ORF">ANIA_07768</name>
</gene>
<accession>Q5AVB2</accession>
<feature type="coiled-coil region" evidence="1">
    <location>
        <begin position="94"/>
        <end position="121"/>
    </location>
</feature>
<dbReference type="InParanoid" id="Q5AVB2"/>
<dbReference type="Proteomes" id="UP000000560">
    <property type="component" value="Chromosome IV"/>
</dbReference>
<dbReference type="EMBL" id="BN001304">
    <property type="protein sequence ID" value="CBF80069.1"/>
    <property type="molecule type" value="Genomic_DNA"/>
</dbReference>
<sequence>MISGSGLIHSPQEIEQSEAESATLQLPTPERTPDPQEYDRGLTLDHDTEFERERIEQQLGILVRSGGSEEMAIKLLKNLYLRKYHDSTNTDRRLHEILLENQRLEDQVKELDSSNLELFNDAQKWQTTANELRAAMDLTGEAVLRDAQKEVDAQSFQKLQARERKLKEKYDAREMKVAQLESQIATARKAIEEYKTKLAANDQMVDEWAEGQQKYTAWLSHENLRLRKQLNEINAFLAAQRTADFGRWEQVLPQFNMQAQSLQDKTLASKTNQLTYGTVDVDMHDANSIDMAMEPLPDRHKPPFPVRMRRRMYKSKTKAKRAGSSISRAARPLECSKGYSEKRAASTYLQYRDGMGKETVSTLPVKGHSDGLPKAFPRKRTRLQKSADMTKRMEAVSEVRRLPRLPRNLTVRVSAQAYTRRDDNELAKLMTEKWSLTEKEPPVEVKGEEDEIMAKLVAVTRTVEPFIPRPKTFSGPTYLPKEPKPLSRNERQHWAKTTNKWTLGPQKKNIAADMVTKHVRFARKVEYEPDWSAQRIYYEPRSGYTFSWSHATIAILLVLLLVSHLRPDEGRSWREANERPEDVVAKLRVSGHGEARVPVVDFEVGKWADVDDGTETAPELLVEQGRARRADGRVWTPVVLHRAGPACGCTDPALTLKYACFHQTVQVLSPSACPEFAAGQT</sequence>
<evidence type="ECO:0000313" key="4">
    <source>
        <dbReference type="Proteomes" id="UP000000560"/>
    </source>
</evidence>
<evidence type="ECO:0000256" key="2">
    <source>
        <dbReference type="SAM" id="MobiDB-lite"/>
    </source>
</evidence>
<keyword evidence="4" id="KW-1185">Reference proteome</keyword>
<dbReference type="VEuPathDB" id="FungiDB:AN7768"/>
<keyword evidence="1" id="KW-0175">Coiled coil</keyword>
<feature type="region of interest" description="Disordered" evidence="2">
    <location>
        <begin position="1"/>
        <end position="41"/>
    </location>
</feature>
<dbReference type="AlphaFoldDB" id="Q5AVB2"/>
<proteinExistence type="predicted"/>
<dbReference type="KEGG" id="ani:ANIA_07768"/>
<dbReference type="GeneID" id="2869557"/>
<evidence type="ECO:0000313" key="3">
    <source>
        <dbReference type="EMBL" id="CBF80069.1"/>
    </source>
</evidence>
<name>Q5AVB2_EMENI</name>
<dbReference type="HOGENOM" id="CLU_403856_0_0_1"/>
<feature type="compositionally biased region" description="Basic and acidic residues" evidence="2">
    <location>
        <begin position="31"/>
        <end position="41"/>
    </location>
</feature>
<protein>
    <submittedName>
        <fullName evidence="3">Uncharacterized protein</fullName>
    </submittedName>
</protein>
<accession>C8VDN7</accession>
<reference evidence="4" key="1">
    <citation type="journal article" date="2005" name="Nature">
        <title>Sequencing of Aspergillus nidulans and comparative analysis with A. fumigatus and A. oryzae.</title>
        <authorList>
            <person name="Galagan J.E."/>
            <person name="Calvo S.E."/>
            <person name="Cuomo C."/>
            <person name="Ma L.J."/>
            <person name="Wortman J.R."/>
            <person name="Batzoglou S."/>
            <person name="Lee S.I."/>
            <person name="Basturkmen M."/>
            <person name="Spevak C.C."/>
            <person name="Clutterbuck J."/>
            <person name="Kapitonov V."/>
            <person name="Jurka J."/>
            <person name="Scazzocchio C."/>
            <person name="Farman M."/>
            <person name="Butler J."/>
            <person name="Purcell S."/>
            <person name="Harris S."/>
            <person name="Braus G.H."/>
            <person name="Draht O."/>
            <person name="Busch S."/>
            <person name="D'Enfert C."/>
            <person name="Bouchier C."/>
            <person name="Goldman G.H."/>
            <person name="Bell-Pedersen D."/>
            <person name="Griffiths-Jones S."/>
            <person name="Doonan J.H."/>
            <person name="Yu J."/>
            <person name="Vienken K."/>
            <person name="Pain A."/>
            <person name="Freitag M."/>
            <person name="Selker E.U."/>
            <person name="Archer D.B."/>
            <person name="Penalva M.A."/>
            <person name="Oakley B.R."/>
            <person name="Momany M."/>
            <person name="Tanaka T."/>
            <person name="Kumagai T."/>
            <person name="Asai K."/>
            <person name="Machida M."/>
            <person name="Nierman W.C."/>
            <person name="Denning D.W."/>
            <person name="Caddick M."/>
            <person name="Hynes M."/>
            <person name="Paoletti M."/>
            <person name="Fischer R."/>
            <person name="Miller B."/>
            <person name="Dyer P."/>
            <person name="Sachs M.S."/>
            <person name="Osmani S.A."/>
            <person name="Birren B.W."/>
        </authorList>
    </citation>
    <scope>NUCLEOTIDE SEQUENCE [LARGE SCALE GENOMIC DNA]</scope>
    <source>
        <strain evidence="4">FGSC A4 / ATCC 38163 / CBS 112.46 / NRRL 194 / M139</strain>
    </source>
</reference>
<reference evidence="4" key="2">
    <citation type="journal article" date="2009" name="Fungal Genet. Biol.">
        <title>The 2008 update of the Aspergillus nidulans genome annotation: a community effort.</title>
        <authorList>
            <person name="Wortman J.R."/>
            <person name="Gilsenan J.M."/>
            <person name="Joardar V."/>
            <person name="Deegan J."/>
            <person name="Clutterbuck J."/>
            <person name="Andersen M.R."/>
            <person name="Archer D."/>
            <person name="Bencina M."/>
            <person name="Braus G."/>
            <person name="Coutinho P."/>
            <person name="von Dohren H."/>
            <person name="Doonan J."/>
            <person name="Driessen A.J."/>
            <person name="Durek P."/>
            <person name="Espeso E."/>
            <person name="Fekete E."/>
            <person name="Flipphi M."/>
            <person name="Estrada C.G."/>
            <person name="Geysens S."/>
            <person name="Goldman G."/>
            <person name="de Groot P.W."/>
            <person name="Hansen K."/>
            <person name="Harris S.D."/>
            <person name="Heinekamp T."/>
            <person name="Helmstaedt K."/>
            <person name="Henrissat B."/>
            <person name="Hofmann G."/>
            <person name="Homan T."/>
            <person name="Horio T."/>
            <person name="Horiuchi H."/>
            <person name="James S."/>
            <person name="Jones M."/>
            <person name="Karaffa L."/>
            <person name="Karanyi Z."/>
            <person name="Kato M."/>
            <person name="Keller N."/>
            <person name="Kelly D.E."/>
            <person name="Kiel J.A."/>
            <person name="Kim J.M."/>
            <person name="van der Klei I.J."/>
            <person name="Klis F.M."/>
            <person name="Kovalchuk A."/>
            <person name="Krasevec N."/>
            <person name="Kubicek C.P."/>
            <person name="Liu B."/>
            <person name="Maccabe A."/>
            <person name="Meyer V."/>
            <person name="Mirabito P."/>
            <person name="Miskei M."/>
            <person name="Mos M."/>
            <person name="Mullins J."/>
            <person name="Nelson D.R."/>
            <person name="Nielsen J."/>
            <person name="Oakley B.R."/>
            <person name="Osmani S.A."/>
            <person name="Pakula T."/>
            <person name="Paszewski A."/>
            <person name="Paulsen I."/>
            <person name="Pilsyk S."/>
            <person name="Pocsi I."/>
            <person name="Punt P.J."/>
            <person name="Ram A.F."/>
            <person name="Ren Q."/>
            <person name="Robellet X."/>
            <person name="Robson G."/>
            <person name="Seiboth B."/>
            <person name="van Solingen P."/>
            <person name="Specht T."/>
            <person name="Sun J."/>
            <person name="Taheri-Talesh N."/>
            <person name="Takeshita N."/>
            <person name="Ussery D."/>
            <person name="vanKuyk P.A."/>
            <person name="Visser H."/>
            <person name="van de Vondervoort P.J."/>
            <person name="de Vries R.P."/>
            <person name="Walton J."/>
            <person name="Xiang X."/>
            <person name="Xiong Y."/>
            <person name="Zeng A.P."/>
            <person name="Brandt B.W."/>
            <person name="Cornell M.J."/>
            <person name="van den Hondel C.A."/>
            <person name="Visser J."/>
            <person name="Oliver S.G."/>
            <person name="Turner G."/>
        </authorList>
    </citation>
    <scope>GENOME REANNOTATION</scope>
    <source>
        <strain evidence="4">FGSC A4 / ATCC 38163 / CBS 112.46 / NRRL 194 / M139</strain>
    </source>
</reference>
<dbReference type="RefSeq" id="XP_681037.1">
    <property type="nucleotide sequence ID" value="XM_675945.2"/>
</dbReference>
<evidence type="ECO:0000256" key="1">
    <source>
        <dbReference type="SAM" id="Coils"/>
    </source>
</evidence>
<feature type="coiled-coil region" evidence="1">
    <location>
        <begin position="163"/>
        <end position="197"/>
    </location>
</feature>
<dbReference type="OMA" id="RNTHEMD"/>
<dbReference type="OrthoDB" id="4499846at2759"/>